<dbReference type="InterPro" id="IPR001940">
    <property type="entry name" value="Peptidase_S1C"/>
</dbReference>
<accession>A0ABZ3C9H5</accession>
<keyword evidence="7" id="KW-1185">Reference proteome</keyword>
<dbReference type="SUPFAM" id="SSF50494">
    <property type="entry name" value="Trypsin-like serine proteases"/>
    <property type="match status" value="1"/>
</dbReference>
<dbReference type="PANTHER" id="PTHR43343:SF3">
    <property type="entry name" value="PROTEASE DO-LIKE 8, CHLOROPLASTIC"/>
    <property type="match status" value="1"/>
</dbReference>
<evidence type="ECO:0000256" key="4">
    <source>
        <dbReference type="SAM" id="MobiDB-lite"/>
    </source>
</evidence>
<dbReference type="InterPro" id="IPR043504">
    <property type="entry name" value="Peptidase_S1_PA_chymotrypsin"/>
</dbReference>
<dbReference type="Proteomes" id="UP001434337">
    <property type="component" value="Chromosome"/>
</dbReference>
<dbReference type="InterPro" id="IPR001478">
    <property type="entry name" value="PDZ"/>
</dbReference>
<comment type="similarity">
    <text evidence="1">Belongs to the peptidase S1C family.</text>
</comment>
<feature type="domain" description="PDZ" evidence="5">
    <location>
        <begin position="326"/>
        <end position="387"/>
    </location>
</feature>
<evidence type="ECO:0000256" key="2">
    <source>
        <dbReference type="ARBA" id="ARBA00022670"/>
    </source>
</evidence>
<sequence>MSTQTPHPTQHPYPQQDQYPRQDQYPQQGQYPEQGQYPQQGQYAGPTAFQAPIPSPAPAPTGSGASRGGWARPAAIGLAAGALSSLLTIGGMQTLAPVATTAPTAAAPAAVSGSASTTGWAAVASAVAPSVVSIGVTTAQGAGAGSGVVWDAAGHVVTNAHVVAGAGTGATITVTLSDGHRYDADVVGTDPTTDLAVLQLRNAPDGLTPIDHSATQVGVGDAVMAIGNPLGLAGTVTTGIVSAIDRPVATSASEVGSSQPVVTNAIQTSAAINPGNSGGALVNDAGTLVGINSSIASLTQGSGQAGNIGIGFAIPTAEVDLIVPQLISTGTAQHAYLGVGSRDAVATTDGASVTGAGIEQVVGNGPAASVLQPGDIVTAIDGAPVTGTWSLIGHVRALPVGQQVMVSFVRGSQPMSGQVTLGQNPNS</sequence>
<dbReference type="SUPFAM" id="SSF50156">
    <property type="entry name" value="PDZ domain-like"/>
    <property type="match status" value="1"/>
</dbReference>
<dbReference type="EMBL" id="CP115965">
    <property type="protein sequence ID" value="WZW98847.1"/>
    <property type="molecule type" value="Genomic_DNA"/>
</dbReference>
<gene>
    <name evidence="6" type="ORF">PCC79_01150</name>
</gene>
<evidence type="ECO:0000256" key="1">
    <source>
        <dbReference type="ARBA" id="ARBA00010541"/>
    </source>
</evidence>
<organism evidence="6 7">
    <name type="scientific">Propioniciclava soli</name>
    <dbReference type="NCBI Taxonomy" id="2775081"/>
    <lineage>
        <taxon>Bacteria</taxon>
        <taxon>Bacillati</taxon>
        <taxon>Actinomycetota</taxon>
        <taxon>Actinomycetes</taxon>
        <taxon>Propionibacteriales</taxon>
        <taxon>Propionibacteriaceae</taxon>
        <taxon>Propioniciclava</taxon>
    </lineage>
</organism>
<protein>
    <submittedName>
        <fullName evidence="6">Trypsin-like peptidase domain-containing protein</fullName>
    </submittedName>
</protein>
<dbReference type="RefSeq" id="WP_342372750.1">
    <property type="nucleotide sequence ID" value="NZ_CP115965.1"/>
</dbReference>
<dbReference type="InterPro" id="IPR036034">
    <property type="entry name" value="PDZ_sf"/>
</dbReference>
<name>A0ABZ3C9H5_9ACTN</name>
<dbReference type="PROSITE" id="PS50106">
    <property type="entry name" value="PDZ"/>
    <property type="match status" value="1"/>
</dbReference>
<dbReference type="PRINTS" id="PR00834">
    <property type="entry name" value="PROTEASES2C"/>
</dbReference>
<dbReference type="Pfam" id="PF13180">
    <property type="entry name" value="PDZ_2"/>
    <property type="match status" value="1"/>
</dbReference>
<dbReference type="InterPro" id="IPR051201">
    <property type="entry name" value="Chloro_Bact_Ser_Proteases"/>
</dbReference>
<proteinExistence type="inferred from homology"/>
<evidence type="ECO:0000259" key="5">
    <source>
        <dbReference type="PROSITE" id="PS50106"/>
    </source>
</evidence>
<evidence type="ECO:0000313" key="7">
    <source>
        <dbReference type="Proteomes" id="UP001434337"/>
    </source>
</evidence>
<feature type="compositionally biased region" description="Low complexity" evidence="4">
    <location>
        <begin position="1"/>
        <end position="47"/>
    </location>
</feature>
<dbReference type="InterPro" id="IPR009003">
    <property type="entry name" value="Peptidase_S1_PA"/>
</dbReference>
<dbReference type="Gene3D" id="2.40.10.10">
    <property type="entry name" value="Trypsin-like serine proteases"/>
    <property type="match status" value="2"/>
</dbReference>
<dbReference type="Pfam" id="PF13365">
    <property type="entry name" value="Trypsin_2"/>
    <property type="match status" value="1"/>
</dbReference>
<keyword evidence="2" id="KW-0645">Protease</keyword>
<keyword evidence="3" id="KW-0378">Hydrolase</keyword>
<evidence type="ECO:0000313" key="6">
    <source>
        <dbReference type="EMBL" id="WZW98847.1"/>
    </source>
</evidence>
<dbReference type="PANTHER" id="PTHR43343">
    <property type="entry name" value="PEPTIDASE S12"/>
    <property type="match status" value="1"/>
</dbReference>
<dbReference type="Gene3D" id="2.30.42.10">
    <property type="match status" value="1"/>
</dbReference>
<dbReference type="SUPFAM" id="SSF81995">
    <property type="entry name" value="beta-sandwich domain of Sec23/24"/>
    <property type="match status" value="1"/>
</dbReference>
<feature type="region of interest" description="Disordered" evidence="4">
    <location>
        <begin position="1"/>
        <end position="68"/>
    </location>
</feature>
<reference evidence="6 7" key="1">
    <citation type="journal article" date="2023" name="Environ Microbiome">
        <title>A coral-associated actinobacterium mitigates coral bleaching under heat stress.</title>
        <authorList>
            <person name="Li J."/>
            <person name="Zou Y."/>
            <person name="Li Q."/>
            <person name="Zhang J."/>
            <person name="Bourne D.G."/>
            <person name="Lyu Y."/>
            <person name="Liu C."/>
            <person name="Zhang S."/>
        </authorList>
    </citation>
    <scope>NUCLEOTIDE SEQUENCE [LARGE SCALE GENOMIC DNA]</scope>
    <source>
        <strain evidence="6 7">SCSIO 13291</strain>
    </source>
</reference>
<evidence type="ECO:0000256" key="3">
    <source>
        <dbReference type="ARBA" id="ARBA00022801"/>
    </source>
</evidence>